<evidence type="ECO:0000256" key="1">
    <source>
        <dbReference type="SAM" id="MobiDB-lite"/>
    </source>
</evidence>
<keyword evidence="2" id="KW-0472">Membrane</keyword>
<feature type="signal peptide" evidence="3">
    <location>
        <begin position="1"/>
        <end position="20"/>
    </location>
</feature>
<keyword evidence="3" id="KW-0732">Signal</keyword>
<dbReference type="InterPro" id="IPR036278">
    <property type="entry name" value="Sialidase_sf"/>
</dbReference>
<feature type="region of interest" description="Disordered" evidence="1">
    <location>
        <begin position="708"/>
        <end position="730"/>
    </location>
</feature>
<sequence>MAAWSLHLFFLVSLLSFVFSANVFDTRYPSPTGSIITSISYGDSKFLATGMDGTLLSSDTGASWSVSSSPVQGDYFASQYTEGFYVLTDADDTTIVHSSTGVGWSVVEPSSGFTINVATQISPNPVPSDWSEGFVAVSDYKIYYSSTGAYNDFTLINSIDYTTYQAWGVTRGTDEWIVKLAKIPDDGVIKSDTIFQLYVISIQDGLTLSNPSQIPYTSYSDYGLSYSSTSKLFISACKEGIIVSSDGDTWNTETTADEVYQFVNLLCSGERCVGVTPEGVLFDSANHGQGYTEITLPSVTFIESNYPRVSINTQNPSKAVFVVGSAHGLIYSSDTASFWSPSATPQESADAFQGCTEIFTVEDVLVMNCDNSVLISGAGEVWTPQVYSLSDITGLTSMCGDNDALVAYTNQKEIYVSTNIGLSWRKRAEFALYPGDDFVISNLVYLNDVFIALASDRWTNEQGEDAAVPIVITSINEEEWDVYSSSAYIFDIAYSKDEDSYYGAGKYGIYSSTNFYEWERLTSSNMECTRITSDGGNNIMALCSNFDETSVDSVVYASADNGNSWSKYTSPCQTYSPQPGDIQVLHCSGLDYVEPLGGFVLYSQDPAGIMFFSDDVANTWAPVDTPYSSRFLGTTTTGDTFVILTKTAVFSGDTFGTGPSVSSTLYTASTSSPDTQQGDLPPGYLLTEPLDISTSDIPTTLPPSFDVSSWLNDRSESAPPQYDDDNDDKDSDNLSGGAITGIVFAVLFCVIFLIVAVLGAGVIAKKRNEQRLRNEQTKLLNDENDLL</sequence>
<feature type="domain" description="DUF6242" evidence="4">
    <location>
        <begin position="217"/>
        <end position="436"/>
    </location>
</feature>
<keyword evidence="2" id="KW-0812">Transmembrane</keyword>
<feature type="compositionally biased region" description="Polar residues" evidence="1">
    <location>
        <begin position="666"/>
        <end position="678"/>
    </location>
</feature>
<organism evidence="5">
    <name type="scientific">Vannella robusta</name>
    <dbReference type="NCBI Taxonomy" id="1487602"/>
    <lineage>
        <taxon>Eukaryota</taxon>
        <taxon>Amoebozoa</taxon>
        <taxon>Discosea</taxon>
        <taxon>Flabellinia</taxon>
        <taxon>Vannellidae</taxon>
        <taxon>Vannella</taxon>
    </lineage>
</organism>
<reference evidence="5" key="1">
    <citation type="submission" date="2021-01" db="EMBL/GenBank/DDBJ databases">
        <authorList>
            <person name="Corre E."/>
            <person name="Pelletier E."/>
            <person name="Niang G."/>
            <person name="Scheremetjew M."/>
            <person name="Finn R."/>
            <person name="Kale V."/>
            <person name="Holt S."/>
            <person name="Cochrane G."/>
            <person name="Meng A."/>
            <person name="Brown T."/>
            <person name="Cohen L."/>
        </authorList>
    </citation>
    <scope>NUCLEOTIDE SEQUENCE</scope>
    <source>
        <strain evidence="5">DIVA3 518/3/11/1/6</strain>
    </source>
</reference>
<dbReference type="SUPFAM" id="SSF50939">
    <property type="entry name" value="Sialidases"/>
    <property type="match status" value="2"/>
</dbReference>
<evidence type="ECO:0000256" key="3">
    <source>
        <dbReference type="SAM" id="SignalP"/>
    </source>
</evidence>
<evidence type="ECO:0000256" key="2">
    <source>
        <dbReference type="SAM" id="Phobius"/>
    </source>
</evidence>
<dbReference type="Pfam" id="PF25852">
    <property type="entry name" value="DUF6242_C"/>
    <property type="match status" value="1"/>
</dbReference>
<accession>A0A7S4HGU9</accession>
<feature type="region of interest" description="Disordered" evidence="1">
    <location>
        <begin position="666"/>
        <end position="685"/>
    </location>
</feature>
<proteinExistence type="predicted"/>
<evidence type="ECO:0000313" key="5">
    <source>
        <dbReference type="EMBL" id="CAE2198831.1"/>
    </source>
</evidence>
<gene>
    <name evidence="5" type="ORF">VSP0166_LOCUS149</name>
</gene>
<keyword evidence="2" id="KW-1133">Transmembrane helix</keyword>
<dbReference type="InterPro" id="IPR058667">
    <property type="entry name" value="DUF6242_C"/>
</dbReference>
<dbReference type="AlphaFoldDB" id="A0A7S4HGU9"/>
<feature type="transmembrane region" description="Helical" evidence="2">
    <location>
        <begin position="738"/>
        <end position="764"/>
    </location>
</feature>
<feature type="chain" id="PRO_5030572622" description="DUF6242 domain-containing protein" evidence="3">
    <location>
        <begin position="21"/>
        <end position="787"/>
    </location>
</feature>
<evidence type="ECO:0000259" key="4">
    <source>
        <dbReference type="Pfam" id="PF25852"/>
    </source>
</evidence>
<name>A0A7S4HGU9_9EUKA</name>
<protein>
    <recommendedName>
        <fullName evidence="4">DUF6242 domain-containing protein</fullName>
    </recommendedName>
</protein>
<dbReference type="EMBL" id="HBKP01000200">
    <property type="protein sequence ID" value="CAE2198831.1"/>
    <property type="molecule type" value="Transcribed_RNA"/>
</dbReference>